<dbReference type="Gene3D" id="3.40.50.300">
    <property type="entry name" value="P-loop containing nucleotide triphosphate hydrolases"/>
    <property type="match status" value="1"/>
</dbReference>
<dbReference type="Pfam" id="PF13481">
    <property type="entry name" value="AAA_25"/>
    <property type="match status" value="1"/>
</dbReference>
<evidence type="ECO:0000313" key="1">
    <source>
        <dbReference type="EMBL" id="HCE18597.1"/>
    </source>
</evidence>
<proteinExistence type="predicted"/>
<sequence length="349" mass="37554">MRGCAMSAKDLWLRETRTLQDALQPQPPTVYVVDGLFSLPSLDIVYGAPGTMKSLLLADLAVCVAAGREWLPPLPHDKSGAIQPIKTTPYPVLWLDFDNGARRTGNRLAAFARAYHAENARLYYLAMPSAPFNATMASATVEMIDYINAIGAKIIVIDNLLTVSGGKDENAPEIASAMLNLRLISERTGAAVIVVHHSRKQNGIRGGLGDDLRGHSSIRGAIDLALLVEREEGADSVTVKSTKTRDVDVEPFGALFTYTHQPGTFDLETAAFFGQKVMGIETMKDIQQAIITALTRAGKPLNQGELVKAVQSDGIKAGRDRIRAIADKMANNLTIKATTGARGAVLYGI</sequence>
<dbReference type="SUPFAM" id="SSF52540">
    <property type="entry name" value="P-loop containing nucleoside triphosphate hydrolases"/>
    <property type="match status" value="1"/>
</dbReference>
<accession>A0A3D1JK20</accession>
<gene>
    <name evidence="1" type="ORF">DEQ80_12135</name>
</gene>
<protein>
    <recommendedName>
        <fullName evidence="3">AAA family ATPase</fullName>
    </recommendedName>
</protein>
<evidence type="ECO:0000313" key="2">
    <source>
        <dbReference type="Proteomes" id="UP000264141"/>
    </source>
</evidence>
<organism evidence="1 2">
    <name type="scientific">Anaerolinea thermolimosa</name>
    <dbReference type="NCBI Taxonomy" id="229919"/>
    <lineage>
        <taxon>Bacteria</taxon>
        <taxon>Bacillati</taxon>
        <taxon>Chloroflexota</taxon>
        <taxon>Anaerolineae</taxon>
        <taxon>Anaerolineales</taxon>
        <taxon>Anaerolineaceae</taxon>
        <taxon>Anaerolinea</taxon>
    </lineage>
</organism>
<dbReference type="InterPro" id="IPR027417">
    <property type="entry name" value="P-loop_NTPase"/>
</dbReference>
<evidence type="ECO:0008006" key="3">
    <source>
        <dbReference type="Google" id="ProtNLM"/>
    </source>
</evidence>
<dbReference type="EMBL" id="DPBP01000048">
    <property type="protein sequence ID" value="HCE18597.1"/>
    <property type="molecule type" value="Genomic_DNA"/>
</dbReference>
<reference evidence="1 2" key="1">
    <citation type="journal article" date="2018" name="Nat. Biotechnol.">
        <title>A standardized bacterial taxonomy based on genome phylogeny substantially revises the tree of life.</title>
        <authorList>
            <person name="Parks D.H."/>
            <person name="Chuvochina M."/>
            <person name="Waite D.W."/>
            <person name="Rinke C."/>
            <person name="Skarshewski A."/>
            <person name="Chaumeil P.A."/>
            <person name="Hugenholtz P."/>
        </authorList>
    </citation>
    <scope>NUCLEOTIDE SEQUENCE [LARGE SCALE GENOMIC DNA]</scope>
    <source>
        <strain evidence="1">UBA8781</strain>
    </source>
</reference>
<dbReference type="AlphaFoldDB" id="A0A3D1JK20"/>
<comment type="caution">
    <text evidence="1">The sequence shown here is derived from an EMBL/GenBank/DDBJ whole genome shotgun (WGS) entry which is preliminary data.</text>
</comment>
<name>A0A3D1JK20_9CHLR</name>
<dbReference type="Proteomes" id="UP000264141">
    <property type="component" value="Unassembled WGS sequence"/>
</dbReference>